<comment type="catalytic activity">
    <reaction evidence="2">
        <text>a 3'-end 2',3'-cyclophospho-ribonucleotide-RNA + H2O = a 3'-end 2'-phospho-ribonucleotide-RNA + H(+)</text>
        <dbReference type="Rhea" id="RHEA:11828"/>
        <dbReference type="Rhea" id="RHEA-COMP:10464"/>
        <dbReference type="Rhea" id="RHEA-COMP:17353"/>
        <dbReference type="ChEBI" id="CHEBI:15377"/>
        <dbReference type="ChEBI" id="CHEBI:15378"/>
        <dbReference type="ChEBI" id="CHEBI:83064"/>
        <dbReference type="ChEBI" id="CHEBI:173113"/>
        <dbReference type="EC" id="3.1.4.58"/>
    </reaction>
</comment>
<dbReference type="GO" id="GO:0008664">
    <property type="term" value="F:RNA 2',3'-cyclic 3'-phosphodiesterase activity"/>
    <property type="evidence" value="ECO:0007669"/>
    <property type="project" value="UniProtKB-EC"/>
</dbReference>
<feature type="short sequence motif" description="HXTX 1" evidence="2">
    <location>
        <begin position="37"/>
        <end position="40"/>
    </location>
</feature>
<protein>
    <recommendedName>
        <fullName evidence="2">RNA 2',3'-cyclic phosphodiesterase</fullName>
        <shortName evidence="2">RNA 2',3'-CPDase</shortName>
        <ecNumber evidence="2">3.1.4.58</ecNumber>
    </recommendedName>
</protein>
<dbReference type="Proteomes" id="UP000325743">
    <property type="component" value="Chromosome 1"/>
</dbReference>
<reference evidence="3 6" key="2">
    <citation type="submission" date="2018-09" db="EMBL/GenBank/DDBJ databases">
        <title>Complete genome sequence of Cupriavidus oxalaticus T2, a bacterium capable of phenol tolerance and degradation.</title>
        <authorList>
            <person name="Yan J."/>
        </authorList>
    </citation>
    <scope>NUCLEOTIDE SEQUENCE [LARGE SCALE GENOMIC DNA]</scope>
    <source>
        <strain evidence="3 6">T2</strain>
    </source>
</reference>
<keyword evidence="7" id="KW-1185">Reference proteome</keyword>
<dbReference type="PANTHER" id="PTHR35561:SF1">
    <property type="entry name" value="RNA 2',3'-CYCLIC PHOSPHODIESTERASE"/>
    <property type="match status" value="1"/>
</dbReference>
<dbReference type="InterPro" id="IPR009097">
    <property type="entry name" value="Cyclic_Pdiesterase"/>
</dbReference>
<evidence type="ECO:0000256" key="2">
    <source>
        <dbReference type="HAMAP-Rule" id="MF_01940"/>
    </source>
</evidence>
<dbReference type="EMBL" id="OGUS01000137">
    <property type="protein sequence ID" value="SPC19855.1"/>
    <property type="molecule type" value="Genomic_DNA"/>
</dbReference>
<dbReference type="InterPro" id="IPR004175">
    <property type="entry name" value="RNA_CPDase"/>
</dbReference>
<proteinExistence type="inferred from homology"/>
<comment type="function">
    <text evidence="2">Hydrolyzes RNA 2',3'-cyclic phosphodiester to an RNA 2'-phosphomonoester.</text>
</comment>
<dbReference type="EMBL" id="CP032518">
    <property type="protein sequence ID" value="QEZ44027.1"/>
    <property type="molecule type" value="Genomic_DNA"/>
</dbReference>
<dbReference type="SUPFAM" id="SSF55144">
    <property type="entry name" value="LigT-like"/>
    <property type="match status" value="1"/>
</dbReference>
<evidence type="ECO:0000256" key="1">
    <source>
        <dbReference type="ARBA" id="ARBA00022801"/>
    </source>
</evidence>
<dbReference type="Proteomes" id="UP000623307">
    <property type="component" value="Chromosome 1"/>
</dbReference>
<evidence type="ECO:0000313" key="7">
    <source>
        <dbReference type="Proteomes" id="UP000623307"/>
    </source>
</evidence>
<accession>A0A375GGA6</accession>
<dbReference type="Pfam" id="PF13563">
    <property type="entry name" value="2_5_RNA_ligase2"/>
    <property type="match status" value="1"/>
</dbReference>
<evidence type="ECO:0000313" key="3">
    <source>
        <dbReference type="EMBL" id="QEZ44027.1"/>
    </source>
</evidence>
<dbReference type="HAMAP" id="MF_01940">
    <property type="entry name" value="RNA_CPDase"/>
    <property type="match status" value="1"/>
</dbReference>
<evidence type="ECO:0000313" key="4">
    <source>
        <dbReference type="EMBL" id="QRQ91347.1"/>
    </source>
</evidence>
<dbReference type="Proteomes" id="UP000256862">
    <property type="component" value="Plasmid CO2235_mp"/>
</dbReference>
<reference evidence="5" key="1">
    <citation type="submission" date="2018-01" db="EMBL/GenBank/DDBJ databases">
        <authorList>
            <person name="Clerissi C."/>
        </authorList>
    </citation>
    <scope>NUCLEOTIDE SEQUENCE</scope>
    <source>
        <strain evidence="5">Cupriavidus oxalaticus LMG 2235</strain>
    </source>
</reference>
<dbReference type="EMBL" id="CP069811">
    <property type="protein sequence ID" value="QRQ91347.1"/>
    <property type="molecule type" value="Genomic_DNA"/>
</dbReference>
<feature type="active site" description="Proton acceptor" evidence="2">
    <location>
        <position position="123"/>
    </location>
</feature>
<feature type="active site" description="Proton donor" evidence="2">
    <location>
        <position position="37"/>
    </location>
</feature>
<keyword evidence="5" id="KW-0436">Ligase</keyword>
<reference evidence="4 7" key="3">
    <citation type="submission" date="2021-02" db="EMBL/GenBank/DDBJ databases">
        <title>Complete Genome Sequence of Cupriavidus oxalaticus Strain Ox1, a Soil Oxalate-Degrading Species.</title>
        <authorList>
            <person name="Palmieri F."/>
            <person name="Udriet P."/>
            <person name="Deuasquier M."/>
            <person name="Beaudoing E."/>
            <person name="Johnson S.L."/>
            <person name="Davenport K.W."/>
            <person name="Chain P.S."/>
            <person name="Bindschedler S."/>
            <person name="Junier P."/>
        </authorList>
    </citation>
    <scope>NUCLEOTIDE SEQUENCE [LARGE SCALE GENOMIC DNA]</scope>
    <source>
        <strain evidence="4 7">Ox1</strain>
    </source>
</reference>
<dbReference type="GO" id="GO:0016874">
    <property type="term" value="F:ligase activity"/>
    <property type="evidence" value="ECO:0007669"/>
    <property type="project" value="UniProtKB-KW"/>
</dbReference>
<dbReference type="AlphaFoldDB" id="A0A375GGA6"/>
<dbReference type="GeneID" id="303490282"/>
<dbReference type="GO" id="GO:0004113">
    <property type="term" value="F:2',3'-cyclic-nucleotide 3'-phosphodiesterase activity"/>
    <property type="evidence" value="ECO:0007669"/>
    <property type="project" value="InterPro"/>
</dbReference>
<name>A0A375GGA6_9BURK</name>
<evidence type="ECO:0000313" key="5">
    <source>
        <dbReference type="EMBL" id="SPC19855.1"/>
    </source>
</evidence>
<organism evidence="5">
    <name type="scientific">Cupriavidus oxalaticus</name>
    <dbReference type="NCBI Taxonomy" id="96344"/>
    <lineage>
        <taxon>Bacteria</taxon>
        <taxon>Pseudomonadati</taxon>
        <taxon>Pseudomonadota</taxon>
        <taxon>Betaproteobacteria</taxon>
        <taxon>Burkholderiales</taxon>
        <taxon>Burkholderiaceae</taxon>
        <taxon>Cupriavidus</taxon>
    </lineage>
</organism>
<feature type="short sequence motif" description="HXTX 2" evidence="2">
    <location>
        <begin position="123"/>
        <end position="126"/>
    </location>
</feature>
<sequence length="189" mass="19953">MPRLFFAVEVPPAQAARLLSTLPAASGLRPVPATQVHLTLHFLGECGVPEAQLNAALDGLAAPAFTLQAAGTGRFRSGPGSVLWAGLAPGPGLDALRALHAAVGQALAQAAGIEPERRRYHPHLTLARCRPTVPEAMLRAWLDAQRMLASDPWPVQRLVLFESRLGPQGAEHLVQRAWPLAPSAATPGC</sequence>
<dbReference type="RefSeq" id="WP_063237621.1">
    <property type="nucleotide sequence ID" value="NZ_CP032518.1"/>
</dbReference>
<comment type="similarity">
    <text evidence="2">Belongs to the 2H phosphoesterase superfamily. ThpR family.</text>
</comment>
<evidence type="ECO:0000313" key="6">
    <source>
        <dbReference type="Proteomes" id="UP000325743"/>
    </source>
</evidence>
<gene>
    <name evidence="5" type="primary">ligT</name>
    <name evidence="3" type="synonym">thpR</name>
    <name evidence="5" type="ORF">CO2235_MP20244</name>
    <name evidence="3" type="ORF">D2917_07130</name>
    <name evidence="4" type="ORF">JTE92_12145</name>
</gene>
<dbReference type="EC" id="3.1.4.58" evidence="2"/>
<keyword evidence="1 2" id="KW-0378">Hydrolase</keyword>
<dbReference type="NCBIfam" id="TIGR02258">
    <property type="entry name" value="2_5_ligase"/>
    <property type="match status" value="1"/>
</dbReference>
<dbReference type="PANTHER" id="PTHR35561">
    <property type="entry name" value="RNA 2',3'-CYCLIC PHOSPHODIESTERASE"/>
    <property type="match status" value="1"/>
</dbReference>
<dbReference type="OrthoDB" id="7061261at2"/>
<dbReference type="Gene3D" id="3.90.1140.10">
    <property type="entry name" value="Cyclic phosphodiesterase"/>
    <property type="match status" value="1"/>
</dbReference>